<name>A0A8A4TMS5_SULCO</name>
<dbReference type="AlphaFoldDB" id="A0A8A4TMS5"/>
<gene>
    <name evidence="2" type="ORF">J3U87_20105</name>
</gene>
<dbReference type="KEGG" id="scor:J3U87_20105"/>
<evidence type="ECO:0000256" key="1">
    <source>
        <dbReference type="SAM" id="MobiDB-lite"/>
    </source>
</evidence>
<proteinExistence type="predicted"/>
<evidence type="ECO:0000313" key="3">
    <source>
        <dbReference type="Proteomes" id="UP000663929"/>
    </source>
</evidence>
<dbReference type="EMBL" id="CP071793">
    <property type="protein sequence ID" value="QTD47895.1"/>
    <property type="molecule type" value="Genomic_DNA"/>
</dbReference>
<reference evidence="2" key="1">
    <citation type="submission" date="2021-03" db="EMBL/GenBank/DDBJ databases">
        <title>Acanthopleuribacteraceae sp. M133.</title>
        <authorList>
            <person name="Wang G."/>
        </authorList>
    </citation>
    <scope>NUCLEOTIDE SEQUENCE</scope>
    <source>
        <strain evidence="2">M133</strain>
    </source>
</reference>
<evidence type="ECO:0000313" key="2">
    <source>
        <dbReference type="EMBL" id="QTD47895.1"/>
    </source>
</evidence>
<dbReference type="Proteomes" id="UP000663929">
    <property type="component" value="Chromosome"/>
</dbReference>
<sequence>MIQKCPAHPEPRSLDALTDHIGETGRRRRQVLIDRMAHLEHEGLHCFSCSGVCCTFVANSMQTTPLETVEIIRYLKRAGRLDAELIERLRETVRRYRLDAPSPGDGRRHFVRRTYTCPFFMGQARGCSLSRTIKPYGCLGFNPHRPDQTEGGDCASDTTALTLREARSAELETAHNQWLRARLELDWEKKPMPVALLDILERLAGVPQ</sequence>
<feature type="region of interest" description="Disordered" evidence="1">
    <location>
        <begin position="1"/>
        <end position="20"/>
    </location>
</feature>
<organism evidence="2 3">
    <name type="scientific">Sulfidibacter corallicola</name>
    <dbReference type="NCBI Taxonomy" id="2818388"/>
    <lineage>
        <taxon>Bacteria</taxon>
        <taxon>Pseudomonadati</taxon>
        <taxon>Acidobacteriota</taxon>
        <taxon>Holophagae</taxon>
        <taxon>Acanthopleuribacterales</taxon>
        <taxon>Acanthopleuribacteraceae</taxon>
        <taxon>Sulfidibacter</taxon>
    </lineage>
</organism>
<dbReference type="RefSeq" id="WP_237377562.1">
    <property type="nucleotide sequence ID" value="NZ_CP071793.1"/>
</dbReference>
<keyword evidence="3" id="KW-1185">Reference proteome</keyword>
<accession>A0A8A4TMS5</accession>
<feature type="compositionally biased region" description="Basic and acidic residues" evidence="1">
    <location>
        <begin position="7"/>
        <end position="20"/>
    </location>
</feature>
<protein>
    <submittedName>
        <fullName evidence="2">Uncharacterized protein</fullName>
    </submittedName>
</protein>